<accession>A0A1V9ZWA5</accession>
<evidence type="ECO:0000256" key="2">
    <source>
        <dbReference type="ARBA" id="ARBA00022771"/>
    </source>
</evidence>
<evidence type="ECO:0000313" key="7">
    <source>
        <dbReference type="EMBL" id="OQS02303.1"/>
    </source>
</evidence>
<dbReference type="AlphaFoldDB" id="A0A1V9ZWA5"/>
<dbReference type="InterPro" id="IPR000306">
    <property type="entry name" value="Znf_FYVE"/>
</dbReference>
<feature type="region of interest" description="Disordered" evidence="5">
    <location>
        <begin position="420"/>
        <end position="441"/>
    </location>
</feature>
<feature type="compositionally biased region" description="Polar residues" evidence="5">
    <location>
        <begin position="431"/>
        <end position="441"/>
    </location>
</feature>
<evidence type="ECO:0000259" key="6">
    <source>
        <dbReference type="PROSITE" id="PS50178"/>
    </source>
</evidence>
<dbReference type="SUPFAM" id="SSF57903">
    <property type="entry name" value="FYVE/PHD zinc finger"/>
    <property type="match status" value="1"/>
</dbReference>
<comment type="caution">
    <text evidence="7">The sequence shown here is derived from an EMBL/GenBank/DDBJ whole genome shotgun (WGS) entry which is preliminary data.</text>
</comment>
<dbReference type="Gene3D" id="3.30.40.10">
    <property type="entry name" value="Zinc/RING finger domain, C3HC4 (zinc finger)"/>
    <property type="match status" value="1"/>
</dbReference>
<protein>
    <recommendedName>
        <fullName evidence="6">FYVE-type domain-containing protein</fullName>
    </recommendedName>
</protein>
<evidence type="ECO:0000313" key="8">
    <source>
        <dbReference type="Proteomes" id="UP000243217"/>
    </source>
</evidence>
<evidence type="ECO:0000256" key="5">
    <source>
        <dbReference type="SAM" id="MobiDB-lite"/>
    </source>
</evidence>
<dbReference type="EMBL" id="JNBS01001157">
    <property type="protein sequence ID" value="OQS02303.1"/>
    <property type="molecule type" value="Genomic_DNA"/>
</dbReference>
<dbReference type="PROSITE" id="PS50178">
    <property type="entry name" value="ZF_FYVE"/>
    <property type="match status" value="1"/>
</dbReference>
<gene>
    <name evidence="7" type="ORF">THRCLA_05310</name>
</gene>
<keyword evidence="8" id="KW-1185">Reference proteome</keyword>
<dbReference type="PANTHER" id="PTHR13510:SF44">
    <property type="entry name" value="RABENOSYN-5"/>
    <property type="match status" value="1"/>
</dbReference>
<dbReference type="InterPro" id="IPR017455">
    <property type="entry name" value="Znf_FYVE-rel"/>
</dbReference>
<evidence type="ECO:0000256" key="3">
    <source>
        <dbReference type="ARBA" id="ARBA00022833"/>
    </source>
</evidence>
<dbReference type="InterPro" id="IPR011011">
    <property type="entry name" value="Znf_FYVE_PHD"/>
</dbReference>
<keyword evidence="3" id="KW-0862">Zinc</keyword>
<feature type="domain" description="FYVE-type" evidence="6">
    <location>
        <begin position="273"/>
        <end position="332"/>
    </location>
</feature>
<organism evidence="7 8">
    <name type="scientific">Thraustotheca clavata</name>
    <dbReference type="NCBI Taxonomy" id="74557"/>
    <lineage>
        <taxon>Eukaryota</taxon>
        <taxon>Sar</taxon>
        <taxon>Stramenopiles</taxon>
        <taxon>Oomycota</taxon>
        <taxon>Saprolegniomycetes</taxon>
        <taxon>Saprolegniales</taxon>
        <taxon>Achlyaceae</taxon>
        <taxon>Thraustotheca</taxon>
    </lineage>
</organism>
<name>A0A1V9ZWA5_9STRA</name>
<dbReference type="OrthoDB" id="71379at2759"/>
<keyword evidence="1" id="KW-0479">Metal-binding</keyword>
<keyword evidence="2 4" id="KW-0863">Zinc-finger</keyword>
<dbReference type="InterPro" id="IPR023393">
    <property type="entry name" value="START-like_dom_sf"/>
</dbReference>
<dbReference type="Gene3D" id="3.30.530.20">
    <property type="match status" value="1"/>
</dbReference>
<dbReference type="CDD" id="cd00065">
    <property type="entry name" value="FYVE_like_SF"/>
    <property type="match status" value="1"/>
</dbReference>
<feature type="region of interest" description="Disordered" evidence="5">
    <location>
        <begin position="351"/>
        <end position="379"/>
    </location>
</feature>
<evidence type="ECO:0000256" key="1">
    <source>
        <dbReference type="ARBA" id="ARBA00022723"/>
    </source>
</evidence>
<feature type="compositionally biased region" description="Polar residues" evidence="5">
    <location>
        <begin position="366"/>
        <end position="379"/>
    </location>
</feature>
<dbReference type="InterPro" id="IPR013083">
    <property type="entry name" value="Znf_RING/FYVE/PHD"/>
</dbReference>
<dbReference type="Pfam" id="PF01363">
    <property type="entry name" value="FYVE"/>
    <property type="match status" value="1"/>
</dbReference>
<dbReference type="InterPro" id="IPR052727">
    <property type="entry name" value="Rab4/Rab5_effector"/>
</dbReference>
<proteinExistence type="predicted"/>
<reference evidence="7 8" key="1">
    <citation type="journal article" date="2014" name="Genome Biol. Evol.">
        <title>The secreted proteins of Achlya hypogyna and Thraustotheca clavata identify the ancestral oomycete secretome and reveal gene acquisitions by horizontal gene transfer.</title>
        <authorList>
            <person name="Misner I."/>
            <person name="Blouin N."/>
            <person name="Leonard G."/>
            <person name="Richards T.A."/>
            <person name="Lane C.E."/>
        </authorList>
    </citation>
    <scope>NUCLEOTIDE SEQUENCE [LARGE SCALE GENOMIC DNA]</scope>
    <source>
        <strain evidence="7 8">ATCC 34112</strain>
    </source>
</reference>
<dbReference type="GO" id="GO:0008270">
    <property type="term" value="F:zinc ion binding"/>
    <property type="evidence" value="ECO:0007669"/>
    <property type="project" value="UniProtKB-KW"/>
</dbReference>
<evidence type="ECO:0000256" key="4">
    <source>
        <dbReference type="PROSITE-ProRule" id="PRU00091"/>
    </source>
</evidence>
<sequence>MSFPLATDFFECPPLEPVEKEYLINLALKSCHDTVRNAIQLQAAPIESVLTSNKTKRHARIRRGHDIINKSLAVSCAYTQIQSTIEEVADFFYLDTIPKLRAYARTVGQVVLDRQTLYTLVPRDASTGLHYIGIDWMAIECPIVSNRDACFLECLEEFEFLEPKTHALRRGFVRSMHSVELDCCPPLKDSHNVVRLSFVRSGHIFIETEVPGLLNYYSVYGTQPNGKIVKSVAFAIQHAQCTRIMRLEEHFQYQRLVTTLTRVVKNPPQMMSKTNATFCGRCDKKFQMLSTKKNCEVCGNVVCSHCYYKYEVALQLTPSLYTVCMYCFMNGQEVKPLPTSPMRCGVIDDFQRSSSRGSRDSRVSSNESTCSGTKPSVSSAHSIDAKDFTLIDLTKDIENLRFRFSPPTREKSSSLQFYMDYDLKQPPPRTQRATTYSSLLE</sequence>
<dbReference type="Proteomes" id="UP000243217">
    <property type="component" value="Unassembled WGS sequence"/>
</dbReference>
<dbReference type="PANTHER" id="PTHR13510">
    <property type="entry name" value="FYVE-FINGER-CONTAINING RAB5 EFFECTOR PROTEIN RABENOSYN-5-RELATED"/>
    <property type="match status" value="1"/>
</dbReference>